<feature type="domain" description="Cardiolipin synthase N-terminal" evidence="7">
    <location>
        <begin position="30"/>
        <end position="70"/>
    </location>
</feature>
<protein>
    <submittedName>
        <fullName evidence="8">PLDc N-terminal domain-containing protein</fullName>
    </submittedName>
</protein>
<name>A0A7T0KQH6_9CORY</name>
<evidence type="ECO:0000313" key="8">
    <source>
        <dbReference type="EMBL" id="QPK84394.1"/>
    </source>
</evidence>
<evidence type="ECO:0000256" key="1">
    <source>
        <dbReference type="ARBA" id="ARBA00004651"/>
    </source>
</evidence>
<dbReference type="RefSeq" id="WP_165005114.1">
    <property type="nucleotide sequence ID" value="NZ_CP064956.1"/>
</dbReference>
<keyword evidence="5 6" id="KW-0472">Membrane</keyword>
<accession>A0A7T0KQH6</accession>
<dbReference type="EMBL" id="CP064956">
    <property type="protein sequence ID" value="QPK84394.1"/>
    <property type="molecule type" value="Genomic_DNA"/>
</dbReference>
<geneLocation type="plasmid" evidence="8 9">
    <name>unnamed</name>
</geneLocation>
<evidence type="ECO:0000313" key="9">
    <source>
        <dbReference type="Proteomes" id="UP000594586"/>
    </source>
</evidence>
<dbReference type="Pfam" id="PF13396">
    <property type="entry name" value="PLDc_N"/>
    <property type="match status" value="1"/>
</dbReference>
<dbReference type="KEGG" id="cqn:G7Y29_10690"/>
<keyword evidence="2" id="KW-1003">Cell membrane</keyword>
<feature type="transmembrane region" description="Helical" evidence="6">
    <location>
        <begin position="17"/>
        <end position="44"/>
    </location>
</feature>
<evidence type="ECO:0000256" key="2">
    <source>
        <dbReference type="ARBA" id="ARBA00022475"/>
    </source>
</evidence>
<dbReference type="Proteomes" id="UP000594586">
    <property type="component" value="Plasmid unnamed"/>
</dbReference>
<evidence type="ECO:0000259" key="7">
    <source>
        <dbReference type="Pfam" id="PF13396"/>
    </source>
</evidence>
<keyword evidence="8" id="KW-0614">Plasmid</keyword>
<evidence type="ECO:0000256" key="6">
    <source>
        <dbReference type="SAM" id="Phobius"/>
    </source>
</evidence>
<keyword evidence="3 6" id="KW-0812">Transmembrane</keyword>
<dbReference type="GO" id="GO:0005886">
    <property type="term" value="C:plasma membrane"/>
    <property type="evidence" value="ECO:0007669"/>
    <property type="project" value="UniProtKB-SubCell"/>
</dbReference>
<reference evidence="8 9" key="1">
    <citation type="submission" date="2020-11" db="EMBL/GenBank/DDBJ databases">
        <title>Corynebacterium sp. MC1420.</title>
        <authorList>
            <person name="Zhou J."/>
        </authorList>
    </citation>
    <scope>NUCLEOTIDE SEQUENCE [LARGE SCALE GENOMIC DNA]</scope>
    <source>
        <strain evidence="8 9">MC1420</strain>
        <plasmid evidence="8 9">unnamed</plasmid>
    </source>
</reference>
<feature type="transmembrane region" description="Helical" evidence="6">
    <location>
        <begin position="50"/>
        <end position="72"/>
    </location>
</feature>
<gene>
    <name evidence="8" type="ORF">G7Y29_10690</name>
</gene>
<proteinExistence type="predicted"/>
<keyword evidence="4 6" id="KW-1133">Transmembrane helix</keyword>
<dbReference type="InterPro" id="IPR027379">
    <property type="entry name" value="CLS_N"/>
</dbReference>
<evidence type="ECO:0000256" key="3">
    <source>
        <dbReference type="ARBA" id="ARBA00022692"/>
    </source>
</evidence>
<organism evidence="8 9">
    <name type="scientific">Corynebacterium qintianiae</name>
    <dbReference type="NCBI Taxonomy" id="2709392"/>
    <lineage>
        <taxon>Bacteria</taxon>
        <taxon>Bacillati</taxon>
        <taxon>Actinomycetota</taxon>
        <taxon>Actinomycetes</taxon>
        <taxon>Mycobacteriales</taxon>
        <taxon>Corynebacteriaceae</taxon>
        <taxon>Corynebacterium</taxon>
    </lineage>
</organism>
<comment type="subcellular location">
    <subcellularLocation>
        <location evidence="1">Cell membrane</location>
        <topology evidence="1">Multi-pass membrane protein</topology>
    </subcellularLocation>
</comment>
<evidence type="ECO:0000256" key="4">
    <source>
        <dbReference type="ARBA" id="ARBA00022989"/>
    </source>
</evidence>
<sequence length="80" mass="8729">MYQPLCISLETAQLQHIWIVVAALAALLVAFWLAAVVSIVGSPISGGEKLLFILASLGFPFLGPLVWFVFIAGKYRHSAW</sequence>
<keyword evidence="9" id="KW-1185">Reference proteome</keyword>
<evidence type="ECO:0000256" key="5">
    <source>
        <dbReference type="ARBA" id="ARBA00023136"/>
    </source>
</evidence>
<dbReference type="AlphaFoldDB" id="A0A7T0KQH6"/>